<comment type="caution">
    <text evidence="5">The sequence shown here is derived from an EMBL/GenBank/DDBJ whole genome shotgun (WGS) entry which is preliminary data.</text>
</comment>
<evidence type="ECO:0000256" key="3">
    <source>
        <dbReference type="ARBA" id="ARBA00023121"/>
    </source>
</evidence>
<evidence type="ECO:0000256" key="2">
    <source>
        <dbReference type="ARBA" id="ARBA00023034"/>
    </source>
</evidence>
<reference evidence="5 6" key="1">
    <citation type="journal article" date="2019" name="Int. J. Syst. Evol. Microbiol.">
        <title>The Global Catalogue of Microorganisms (GCM) 10K type strain sequencing project: providing services to taxonomists for standard genome sequencing and annotation.</title>
        <authorList>
            <consortium name="The Broad Institute Genomics Platform"/>
            <consortium name="The Broad Institute Genome Sequencing Center for Infectious Disease"/>
            <person name="Wu L."/>
            <person name="Ma J."/>
        </authorList>
    </citation>
    <scope>NUCLEOTIDE SEQUENCE [LARGE SCALE GENOMIC DNA]</scope>
    <source>
        <strain evidence="5 6">JCM 10673</strain>
    </source>
</reference>
<keyword evidence="6" id="KW-1185">Reference proteome</keyword>
<name>A0ABN1PIG2_9ACTN</name>
<keyword evidence="2" id="KW-0333">Golgi apparatus</keyword>
<organism evidence="5 6">
    <name type="scientific">Streptomyces thermoalcalitolerans</name>
    <dbReference type="NCBI Taxonomy" id="65605"/>
    <lineage>
        <taxon>Bacteria</taxon>
        <taxon>Bacillati</taxon>
        <taxon>Actinomycetota</taxon>
        <taxon>Actinomycetes</taxon>
        <taxon>Kitasatosporales</taxon>
        <taxon>Streptomycetaceae</taxon>
        <taxon>Streptomyces</taxon>
    </lineage>
</organism>
<accession>A0ABN1PIG2</accession>
<gene>
    <name evidence="5" type="ORF">GCM10009549_51190</name>
</gene>
<dbReference type="InterPro" id="IPR008628">
    <property type="entry name" value="GPP34-like"/>
</dbReference>
<evidence type="ECO:0000313" key="6">
    <source>
        <dbReference type="Proteomes" id="UP001501005"/>
    </source>
</evidence>
<protein>
    <submittedName>
        <fullName evidence="5">GPP34 family phosphoprotein</fullName>
    </submittedName>
</protein>
<dbReference type="EMBL" id="BAAAHG010000061">
    <property type="protein sequence ID" value="GAA0928615.1"/>
    <property type="molecule type" value="Genomic_DNA"/>
</dbReference>
<comment type="subcellular location">
    <subcellularLocation>
        <location evidence="1">Golgi apparatus membrane</location>
        <topology evidence="1">Peripheral membrane protein</topology>
        <orientation evidence="1">Cytoplasmic side</orientation>
    </subcellularLocation>
</comment>
<evidence type="ECO:0000256" key="4">
    <source>
        <dbReference type="ARBA" id="ARBA00023136"/>
    </source>
</evidence>
<evidence type="ECO:0000313" key="5">
    <source>
        <dbReference type="EMBL" id="GAA0928615.1"/>
    </source>
</evidence>
<dbReference type="Gene3D" id="1.10.3630.10">
    <property type="entry name" value="yeast vps74-n-term truncation variant domain like"/>
    <property type="match status" value="1"/>
</dbReference>
<sequence length="232" mass="25227">MHSPIHFPWRIAFAQGRIAEPTAPDGRIVECVTTPRDLLLLSLDVPSERPVEQGDLSLALAGAELVDLLAAGAITLDGDRIVPVPRQSTGDRLLDQAGAALKEKPPYESVEDWLWRRGEGLAVAYIDAMEADGRLTGRRRRWMPARGGRTTPVDSPERRGAAERWAAHEPVITGLAAALGIEAEPGEELTAPDDDALVTVVAAVNDAVTELEAVRQRRRIENAAFDNIWRAP</sequence>
<keyword evidence="3" id="KW-0446">Lipid-binding</keyword>
<dbReference type="Pfam" id="PF05719">
    <property type="entry name" value="GPP34"/>
    <property type="match status" value="1"/>
</dbReference>
<keyword evidence="4" id="KW-0472">Membrane</keyword>
<dbReference type="InterPro" id="IPR038261">
    <property type="entry name" value="GPP34-like_sf"/>
</dbReference>
<dbReference type="Proteomes" id="UP001501005">
    <property type="component" value="Unassembled WGS sequence"/>
</dbReference>
<evidence type="ECO:0000256" key="1">
    <source>
        <dbReference type="ARBA" id="ARBA00004255"/>
    </source>
</evidence>
<proteinExistence type="predicted"/>